<evidence type="ECO:0000256" key="1">
    <source>
        <dbReference type="ARBA" id="ARBA00022679"/>
    </source>
</evidence>
<feature type="domain" description="N-acetyltransferase" evidence="3">
    <location>
        <begin position="4"/>
        <end position="150"/>
    </location>
</feature>
<dbReference type="SUPFAM" id="SSF55729">
    <property type="entry name" value="Acyl-CoA N-acyltransferases (Nat)"/>
    <property type="match status" value="1"/>
</dbReference>
<proteinExistence type="predicted"/>
<dbReference type="GO" id="GO:0016747">
    <property type="term" value="F:acyltransferase activity, transferring groups other than amino-acyl groups"/>
    <property type="evidence" value="ECO:0007669"/>
    <property type="project" value="InterPro"/>
</dbReference>
<gene>
    <name evidence="4" type="ORF">LCGC14_2980830</name>
</gene>
<dbReference type="PANTHER" id="PTHR43877">
    <property type="entry name" value="AMINOALKYLPHOSPHONATE N-ACETYLTRANSFERASE-RELATED-RELATED"/>
    <property type="match status" value="1"/>
</dbReference>
<protein>
    <recommendedName>
        <fullName evidence="3">N-acetyltransferase domain-containing protein</fullName>
    </recommendedName>
</protein>
<dbReference type="PROSITE" id="PS51186">
    <property type="entry name" value="GNAT"/>
    <property type="match status" value="1"/>
</dbReference>
<reference evidence="4" key="1">
    <citation type="journal article" date="2015" name="Nature">
        <title>Complex archaea that bridge the gap between prokaryotes and eukaryotes.</title>
        <authorList>
            <person name="Spang A."/>
            <person name="Saw J.H."/>
            <person name="Jorgensen S.L."/>
            <person name="Zaremba-Niedzwiedzka K."/>
            <person name="Martijn J."/>
            <person name="Lind A.E."/>
            <person name="van Eijk R."/>
            <person name="Schleper C."/>
            <person name="Guy L."/>
            <person name="Ettema T.J."/>
        </authorList>
    </citation>
    <scope>NUCLEOTIDE SEQUENCE</scope>
</reference>
<dbReference type="Pfam" id="PF00583">
    <property type="entry name" value="Acetyltransf_1"/>
    <property type="match status" value="1"/>
</dbReference>
<dbReference type="AlphaFoldDB" id="A0A0F8X6L6"/>
<comment type="caution">
    <text evidence="4">The sequence shown here is derived from an EMBL/GenBank/DDBJ whole genome shotgun (WGS) entry which is preliminary data.</text>
</comment>
<dbReference type="CDD" id="cd04301">
    <property type="entry name" value="NAT_SF"/>
    <property type="match status" value="1"/>
</dbReference>
<dbReference type="InterPro" id="IPR050832">
    <property type="entry name" value="Bact_Acetyltransf"/>
</dbReference>
<organism evidence="4">
    <name type="scientific">marine sediment metagenome</name>
    <dbReference type="NCBI Taxonomy" id="412755"/>
    <lineage>
        <taxon>unclassified sequences</taxon>
        <taxon>metagenomes</taxon>
        <taxon>ecological metagenomes</taxon>
    </lineage>
</organism>
<dbReference type="PANTHER" id="PTHR43877:SF2">
    <property type="entry name" value="AMINOALKYLPHOSPHONATE N-ACETYLTRANSFERASE-RELATED"/>
    <property type="match status" value="1"/>
</dbReference>
<keyword evidence="2" id="KW-0012">Acyltransferase</keyword>
<dbReference type="InterPro" id="IPR000182">
    <property type="entry name" value="GNAT_dom"/>
</dbReference>
<evidence type="ECO:0000256" key="2">
    <source>
        <dbReference type="ARBA" id="ARBA00023315"/>
    </source>
</evidence>
<keyword evidence="1" id="KW-0808">Transferase</keyword>
<accession>A0A0F8X6L6</accession>
<name>A0A0F8X6L6_9ZZZZ</name>
<dbReference type="Gene3D" id="3.40.630.30">
    <property type="match status" value="1"/>
</dbReference>
<evidence type="ECO:0000313" key="4">
    <source>
        <dbReference type="EMBL" id="KKK64772.1"/>
    </source>
</evidence>
<sequence length="150" mass="16786">MTDIIVSQATNKDIQSITQLLEILFTQEADFEPQPEKQAQAIADIVSHPEKGHFLLLRHQQKVIGAVSLLYIPSTAMGGQSALLEDMIISPDFRGKGYGRQLLNAAVEFAQQQGCLRLTLLTDKSNMIAQKMYKQLGFEYSAMLPMRLVF</sequence>
<evidence type="ECO:0000259" key="3">
    <source>
        <dbReference type="PROSITE" id="PS51186"/>
    </source>
</evidence>
<dbReference type="EMBL" id="LAZR01060871">
    <property type="protein sequence ID" value="KKK64772.1"/>
    <property type="molecule type" value="Genomic_DNA"/>
</dbReference>
<dbReference type="InterPro" id="IPR016181">
    <property type="entry name" value="Acyl_CoA_acyltransferase"/>
</dbReference>